<keyword evidence="3" id="KW-1185">Reference proteome</keyword>
<evidence type="ECO:0000256" key="1">
    <source>
        <dbReference type="SAM" id="SignalP"/>
    </source>
</evidence>
<protein>
    <recommendedName>
        <fullName evidence="4">Secreted protein</fullName>
    </recommendedName>
</protein>
<name>A0ABQ4XCT3_9ASTR</name>
<proteinExistence type="predicted"/>
<dbReference type="EMBL" id="BQNB010009405">
    <property type="protein sequence ID" value="GJS63092.1"/>
    <property type="molecule type" value="Genomic_DNA"/>
</dbReference>
<reference evidence="2" key="2">
    <citation type="submission" date="2022-01" db="EMBL/GenBank/DDBJ databases">
        <authorList>
            <person name="Yamashiro T."/>
            <person name="Shiraishi A."/>
            <person name="Satake H."/>
            <person name="Nakayama K."/>
        </authorList>
    </citation>
    <scope>NUCLEOTIDE SEQUENCE</scope>
</reference>
<organism evidence="2 3">
    <name type="scientific">Tanacetum coccineum</name>
    <dbReference type="NCBI Taxonomy" id="301880"/>
    <lineage>
        <taxon>Eukaryota</taxon>
        <taxon>Viridiplantae</taxon>
        <taxon>Streptophyta</taxon>
        <taxon>Embryophyta</taxon>
        <taxon>Tracheophyta</taxon>
        <taxon>Spermatophyta</taxon>
        <taxon>Magnoliopsida</taxon>
        <taxon>eudicotyledons</taxon>
        <taxon>Gunneridae</taxon>
        <taxon>Pentapetalae</taxon>
        <taxon>asterids</taxon>
        <taxon>campanulids</taxon>
        <taxon>Asterales</taxon>
        <taxon>Asteraceae</taxon>
        <taxon>Asteroideae</taxon>
        <taxon>Anthemideae</taxon>
        <taxon>Anthemidinae</taxon>
        <taxon>Tanacetum</taxon>
    </lineage>
</organism>
<feature type="chain" id="PRO_5047091367" description="Secreted protein" evidence="1">
    <location>
        <begin position="29"/>
        <end position="105"/>
    </location>
</feature>
<dbReference type="Proteomes" id="UP001151760">
    <property type="component" value="Unassembled WGS sequence"/>
</dbReference>
<accession>A0ABQ4XCT3</accession>
<evidence type="ECO:0008006" key="4">
    <source>
        <dbReference type="Google" id="ProtNLM"/>
    </source>
</evidence>
<feature type="signal peptide" evidence="1">
    <location>
        <begin position="1"/>
        <end position="28"/>
    </location>
</feature>
<evidence type="ECO:0000313" key="3">
    <source>
        <dbReference type="Proteomes" id="UP001151760"/>
    </source>
</evidence>
<keyword evidence="1" id="KW-0732">Signal</keyword>
<reference evidence="2" key="1">
    <citation type="journal article" date="2022" name="Int. J. Mol. Sci.">
        <title>Draft Genome of Tanacetum Coccineum: Genomic Comparison of Closely Related Tanacetum-Family Plants.</title>
        <authorList>
            <person name="Yamashiro T."/>
            <person name="Shiraishi A."/>
            <person name="Nakayama K."/>
            <person name="Satake H."/>
        </authorList>
    </citation>
    <scope>NUCLEOTIDE SEQUENCE</scope>
</reference>
<gene>
    <name evidence="2" type="ORF">Tco_0677656</name>
</gene>
<comment type="caution">
    <text evidence="2">The sequence shown here is derived from an EMBL/GenBank/DDBJ whole genome shotgun (WGS) entry which is preliminary data.</text>
</comment>
<sequence length="105" mass="11436">MGSVVCASSTILVLVFEAVLRITVFSDADQMVGVIVLAISLPFKELEVCEQVAKSVTGFCILASSAQSSLTSFWYCFRMSKSLWYETSSNLCCCFTIVTNLDHSG</sequence>
<evidence type="ECO:0000313" key="2">
    <source>
        <dbReference type="EMBL" id="GJS63092.1"/>
    </source>
</evidence>